<keyword evidence="3" id="KW-1185">Reference proteome</keyword>
<sequence>MGISWLWASAQHAQGERGLAAAGACFCCVLVLAYCVSVSHSIGEFSSFLLFIHKLFSVYLWFLNLWEFDYRCISEASTIDGVLEIRSR</sequence>
<reference evidence="2 3" key="1">
    <citation type="submission" date="2013-12" db="EMBL/GenBank/DDBJ databases">
        <title>Draft genome of the parsitic nematode Ancylostoma duodenale.</title>
        <authorList>
            <person name="Mitreva M."/>
        </authorList>
    </citation>
    <scope>NUCLEOTIDE SEQUENCE [LARGE SCALE GENOMIC DNA]</scope>
    <source>
        <strain evidence="2 3">Zhejiang</strain>
    </source>
</reference>
<protein>
    <submittedName>
        <fullName evidence="2">Uncharacterized protein</fullName>
    </submittedName>
</protein>
<name>A0A0C2CX42_9BILA</name>
<feature type="non-terminal residue" evidence="2">
    <location>
        <position position="88"/>
    </location>
</feature>
<proteinExistence type="predicted"/>
<evidence type="ECO:0000256" key="1">
    <source>
        <dbReference type="SAM" id="Phobius"/>
    </source>
</evidence>
<dbReference type="AlphaFoldDB" id="A0A0C2CX42"/>
<dbReference type="EMBL" id="KN739147">
    <property type="protein sequence ID" value="KIH54402.1"/>
    <property type="molecule type" value="Genomic_DNA"/>
</dbReference>
<feature type="transmembrane region" description="Helical" evidence="1">
    <location>
        <begin position="48"/>
        <end position="66"/>
    </location>
</feature>
<organism evidence="2 3">
    <name type="scientific">Ancylostoma duodenale</name>
    <dbReference type="NCBI Taxonomy" id="51022"/>
    <lineage>
        <taxon>Eukaryota</taxon>
        <taxon>Metazoa</taxon>
        <taxon>Ecdysozoa</taxon>
        <taxon>Nematoda</taxon>
        <taxon>Chromadorea</taxon>
        <taxon>Rhabditida</taxon>
        <taxon>Rhabditina</taxon>
        <taxon>Rhabditomorpha</taxon>
        <taxon>Strongyloidea</taxon>
        <taxon>Ancylostomatidae</taxon>
        <taxon>Ancylostomatinae</taxon>
        <taxon>Ancylostoma</taxon>
    </lineage>
</organism>
<evidence type="ECO:0000313" key="3">
    <source>
        <dbReference type="Proteomes" id="UP000054047"/>
    </source>
</evidence>
<dbReference type="Proteomes" id="UP000054047">
    <property type="component" value="Unassembled WGS sequence"/>
</dbReference>
<accession>A0A0C2CX42</accession>
<keyword evidence="1" id="KW-0472">Membrane</keyword>
<feature type="transmembrane region" description="Helical" evidence="1">
    <location>
        <begin position="21"/>
        <end position="42"/>
    </location>
</feature>
<keyword evidence="1" id="KW-0812">Transmembrane</keyword>
<gene>
    <name evidence="2" type="ORF">ANCDUO_15451</name>
</gene>
<keyword evidence="1" id="KW-1133">Transmembrane helix</keyword>
<dbReference type="OrthoDB" id="5382797at2759"/>
<evidence type="ECO:0000313" key="2">
    <source>
        <dbReference type="EMBL" id="KIH54402.1"/>
    </source>
</evidence>